<evidence type="ECO:0000313" key="3">
    <source>
        <dbReference type="Proteomes" id="UP000005801"/>
    </source>
</evidence>
<keyword evidence="3" id="KW-1185">Reference proteome</keyword>
<feature type="region of interest" description="Disordered" evidence="1">
    <location>
        <begin position="154"/>
        <end position="220"/>
    </location>
</feature>
<sequence length="409" mass="43348">MAGSELCTEVRVSFAGTITQVTQLRPGQSFTLGEAPTADLTYATPDLHRLVMATADGAVLARPGTGALVAMGRGERTCIELGALTIEVGCEARPELEFGRRPLDLGWWLSFSSSALLVVTFLFLTGRIAETQLPPLEAEVAPYLAYIVRDEPRPEETRRVQTAPSPPRAAVQPSSEPRRAPPKPVRPAQPDDLAAVDPDLRTGRVRQRKNAPALRRDKDPVEAAREAGVLGVMPEAEEAFEASQVLVAANFDPDVDDGALWASMTGGSIDDAPVAGLGLVGSGRGGGVASEAIRSGAPLRPRPEASEEPQIRVVSTRVEGGIDANFAQRVANSRRNAWAKCLHGEKARSFELDYSVLEDGRVVRAKVSGAQLSAKSKRCIAAATETRKAAAAKAGRPGKVAQRVELTGG</sequence>
<dbReference type="RefSeq" id="WP_006971794.1">
    <property type="nucleotide sequence ID" value="NZ_ABCS01000023.1"/>
</dbReference>
<dbReference type="EMBL" id="ABCS01000023">
    <property type="protein sequence ID" value="EDM79087.1"/>
    <property type="molecule type" value="Genomic_DNA"/>
</dbReference>
<evidence type="ECO:0000313" key="2">
    <source>
        <dbReference type="EMBL" id="EDM79087.1"/>
    </source>
</evidence>
<feature type="region of interest" description="Disordered" evidence="1">
    <location>
        <begin position="390"/>
        <end position="409"/>
    </location>
</feature>
<dbReference type="AlphaFoldDB" id="A6G4Z5"/>
<evidence type="ECO:0000256" key="1">
    <source>
        <dbReference type="SAM" id="MobiDB-lite"/>
    </source>
</evidence>
<organism evidence="2 3">
    <name type="scientific">Plesiocystis pacifica SIR-1</name>
    <dbReference type="NCBI Taxonomy" id="391625"/>
    <lineage>
        <taxon>Bacteria</taxon>
        <taxon>Pseudomonadati</taxon>
        <taxon>Myxococcota</taxon>
        <taxon>Polyangia</taxon>
        <taxon>Nannocystales</taxon>
        <taxon>Nannocystaceae</taxon>
        <taxon>Plesiocystis</taxon>
    </lineage>
</organism>
<name>A6G4Z5_9BACT</name>
<gene>
    <name evidence="2" type="ORF">PPSIR1_10805</name>
</gene>
<dbReference type="Proteomes" id="UP000005801">
    <property type="component" value="Unassembled WGS sequence"/>
</dbReference>
<protein>
    <submittedName>
        <fullName evidence="2">Uncharacterized protein</fullName>
    </submittedName>
</protein>
<dbReference type="OrthoDB" id="9824521at2"/>
<proteinExistence type="predicted"/>
<accession>A6G4Z5</accession>
<comment type="caution">
    <text evidence="2">The sequence shown here is derived from an EMBL/GenBank/DDBJ whole genome shotgun (WGS) entry which is preliminary data.</text>
</comment>
<reference evidence="2 3" key="1">
    <citation type="submission" date="2007-06" db="EMBL/GenBank/DDBJ databases">
        <authorList>
            <person name="Shimkets L."/>
            <person name="Ferriera S."/>
            <person name="Johnson J."/>
            <person name="Kravitz S."/>
            <person name="Beeson K."/>
            <person name="Sutton G."/>
            <person name="Rogers Y.-H."/>
            <person name="Friedman R."/>
            <person name="Frazier M."/>
            <person name="Venter J.C."/>
        </authorList>
    </citation>
    <scope>NUCLEOTIDE SEQUENCE [LARGE SCALE GENOMIC DNA]</scope>
    <source>
        <strain evidence="2 3">SIR-1</strain>
    </source>
</reference>